<dbReference type="EMBL" id="VFPV01000002">
    <property type="protein sequence ID" value="TQN03681.1"/>
    <property type="molecule type" value="Genomic_DNA"/>
</dbReference>
<accession>A0A543L8J5</accession>
<feature type="signal peptide" evidence="1">
    <location>
        <begin position="1"/>
        <end position="19"/>
    </location>
</feature>
<evidence type="ECO:0000313" key="2">
    <source>
        <dbReference type="EMBL" id="TQN03681.1"/>
    </source>
</evidence>
<dbReference type="Gene3D" id="3.40.50.1820">
    <property type="entry name" value="alpha/beta hydrolase"/>
    <property type="match status" value="1"/>
</dbReference>
<name>A0A543L8J5_9BURK</name>
<dbReference type="SUPFAM" id="SSF53474">
    <property type="entry name" value="alpha/beta-Hydrolases"/>
    <property type="match status" value="1"/>
</dbReference>
<organism evidence="2 3">
    <name type="scientific">Acidovorax temperans</name>
    <dbReference type="NCBI Taxonomy" id="80878"/>
    <lineage>
        <taxon>Bacteria</taxon>
        <taxon>Pseudomonadati</taxon>
        <taxon>Pseudomonadota</taxon>
        <taxon>Betaproteobacteria</taxon>
        <taxon>Burkholderiales</taxon>
        <taxon>Comamonadaceae</taxon>
        <taxon>Acidovorax</taxon>
    </lineage>
</organism>
<feature type="chain" id="PRO_5021896281" description="Alpha/beta hydrolase" evidence="1">
    <location>
        <begin position="20"/>
        <end position="262"/>
    </location>
</feature>
<gene>
    <name evidence="2" type="ORF">BDD18_2379</name>
</gene>
<reference evidence="2 3" key="1">
    <citation type="submission" date="2019-06" db="EMBL/GenBank/DDBJ databases">
        <title>Genomic Encyclopedia of Archaeal and Bacterial Type Strains, Phase II (KMG-II): from individual species to whole genera.</title>
        <authorList>
            <person name="Goeker M."/>
        </authorList>
    </citation>
    <scope>NUCLEOTIDE SEQUENCE [LARGE SCALE GENOMIC DNA]</scope>
    <source>
        <strain evidence="2 3">DSM 7270</strain>
    </source>
</reference>
<evidence type="ECO:0000313" key="3">
    <source>
        <dbReference type="Proteomes" id="UP000316993"/>
    </source>
</evidence>
<evidence type="ECO:0008006" key="4">
    <source>
        <dbReference type="Google" id="ProtNLM"/>
    </source>
</evidence>
<keyword evidence="1" id="KW-0732">Signal</keyword>
<protein>
    <recommendedName>
        <fullName evidence="4">Alpha/beta hydrolase</fullName>
    </recommendedName>
</protein>
<dbReference type="InterPro" id="IPR029058">
    <property type="entry name" value="AB_hydrolase_fold"/>
</dbReference>
<dbReference type="Proteomes" id="UP000316993">
    <property type="component" value="Unassembled WGS sequence"/>
</dbReference>
<dbReference type="RefSeq" id="WP_142083388.1">
    <property type="nucleotide sequence ID" value="NZ_VFPV01000002.1"/>
</dbReference>
<proteinExistence type="predicted"/>
<evidence type="ECO:0000256" key="1">
    <source>
        <dbReference type="SAM" id="SignalP"/>
    </source>
</evidence>
<comment type="caution">
    <text evidence="2">The sequence shown here is derived from an EMBL/GenBank/DDBJ whole genome shotgun (WGS) entry which is preliminary data.</text>
</comment>
<sequence length="262" mass="27826">MFKQLIGIAALALSFTAAAQQPPTVVDLPTRPGVTQRMLVTTPPEPKATVILLAGGHGGLQLFQNGSFKWGEGNFLVRSRQLFADKGLMAVVVDAPSDRLRAPFLNGFRQTEEHAADLKATIAWARATAKVPVWLVGTSRGTQSAAYAATVLQGADAPDGVVLTATILADDKQRPVPAMPLEHIKVPVLVVHHQQDGCSYCAYSEIPTLMAKLTHTPRSHLITATGGKNQGDACAAFAHHGFNGLEADVVGQMADWILAPAR</sequence>
<dbReference type="AlphaFoldDB" id="A0A543L8J5"/>